<dbReference type="Proteomes" id="UP000000305">
    <property type="component" value="Unassembled WGS sequence"/>
</dbReference>
<accession>E9G6Z5</accession>
<dbReference type="HOGENOM" id="CLU_3034455_0_0_1"/>
<evidence type="ECO:0000313" key="3">
    <source>
        <dbReference type="Proteomes" id="UP000000305"/>
    </source>
</evidence>
<evidence type="ECO:0000313" key="2">
    <source>
        <dbReference type="EMBL" id="EFX84725.1"/>
    </source>
</evidence>
<organism evidence="2 3">
    <name type="scientific">Daphnia pulex</name>
    <name type="common">Water flea</name>
    <dbReference type="NCBI Taxonomy" id="6669"/>
    <lineage>
        <taxon>Eukaryota</taxon>
        <taxon>Metazoa</taxon>
        <taxon>Ecdysozoa</taxon>
        <taxon>Arthropoda</taxon>
        <taxon>Crustacea</taxon>
        <taxon>Branchiopoda</taxon>
        <taxon>Diplostraca</taxon>
        <taxon>Cladocera</taxon>
        <taxon>Anomopoda</taxon>
        <taxon>Daphniidae</taxon>
        <taxon>Daphnia</taxon>
    </lineage>
</organism>
<reference evidence="2 3" key="1">
    <citation type="journal article" date="2011" name="Science">
        <title>The ecoresponsive genome of Daphnia pulex.</title>
        <authorList>
            <person name="Colbourne J.K."/>
            <person name="Pfrender M.E."/>
            <person name="Gilbert D."/>
            <person name="Thomas W.K."/>
            <person name="Tucker A."/>
            <person name="Oakley T.H."/>
            <person name="Tokishita S."/>
            <person name="Aerts A."/>
            <person name="Arnold G.J."/>
            <person name="Basu M.K."/>
            <person name="Bauer D.J."/>
            <person name="Caceres C.E."/>
            <person name="Carmel L."/>
            <person name="Casola C."/>
            <person name="Choi J.H."/>
            <person name="Detter J.C."/>
            <person name="Dong Q."/>
            <person name="Dusheyko S."/>
            <person name="Eads B.D."/>
            <person name="Frohlich T."/>
            <person name="Geiler-Samerotte K.A."/>
            <person name="Gerlach D."/>
            <person name="Hatcher P."/>
            <person name="Jogdeo S."/>
            <person name="Krijgsveld J."/>
            <person name="Kriventseva E.V."/>
            <person name="Kultz D."/>
            <person name="Laforsch C."/>
            <person name="Lindquist E."/>
            <person name="Lopez J."/>
            <person name="Manak J.R."/>
            <person name="Muller J."/>
            <person name="Pangilinan J."/>
            <person name="Patwardhan R.P."/>
            <person name="Pitluck S."/>
            <person name="Pritham E.J."/>
            <person name="Rechtsteiner A."/>
            <person name="Rho M."/>
            <person name="Rogozin I.B."/>
            <person name="Sakarya O."/>
            <person name="Salamov A."/>
            <person name="Schaack S."/>
            <person name="Shapiro H."/>
            <person name="Shiga Y."/>
            <person name="Skalitzky C."/>
            <person name="Smith Z."/>
            <person name="Souvorov A."/>
            <person name="Sung W."/>
            <person name="Tang Z."/>
            <person name="Tsuchiya D."/>
            <person name="Tu H."/>
            <person name="Vos H."/>
            <person name="Wang M."/>
            <person name="Wolf Y.I."/>
            <person name="Yamagata H."/>
            <person name="Yamada T."/>
            <person name="Ye Y."/>
            <person name="Shaw J.R."/>
            <person name="Andrews J."/>
            <person name="Crease T.J."/>
            <person name="Tang H."/>
            <person name="Lucas S.M."/>
            <person name="Robertson H.M."/>
            <person name="Bork P."/>
            <person name="Koonin E.V."/>
            <person name="Zdobnov E.M."/>
            <person name="Grigoriev I.V."/>
            <person name="Lynch M."/>
            <person name="Boore J.L."/>
        </authorList>
    </citation>
    <scope>NUCLEOTIDE SEQUENCE [LARGE SCALE GENOMIC DNA]</scope>
</reference>
<dbReference type="KEGG" id="dpx:DAPPUDRAFT_238650"/>
<dbReference type="EMBL" id="GL732534">
    <property type="protein sequence ID" value="EFX84721.1"/>
    <property type="molecule type" value="Genomic_DNA"/>
</dbReference>
<gene>
    <name evidence="2" type="ORF">DAPPUDRAFT_238637</name>
    <name evidence="1" type="ORF">DAPPUDRAFT_238650</name>
</gene>
<dbReference type="EMBL" id="GL732534">
    <property type="protein sequence ID" value="EFX84725.1"/>
    <property type="molecule type" value="Genomic_DNA"/>
</dbReference>
<dbReference type="KEGG" id="dpx:DAPPUDRAFT_238637"/>
<dbReference type="AlphaFoldDB" id="E9G6Z5"/>
<name>E9G6Z5_DAPPU</name>
<evidence type="ECO:0000313" key="1">
    <source>
        <dbReference type="EMBL" id="EFX84721.1"/>
    </source>
</evidence>
<proteinExistence type="predicted"/>
<sequence>MTLLNPSQRKSMKSNQLSLLNKSGTLLPRRCMWLTSQVSDASYEPMKSAIAEILI</sequence>
<keyword evidence="3" id="KW-1185">Reference proteome</keyword>
<protein>
    <submittedName>
        <fullName evidence="2">Uncharacterized protein</fullName>
    </submittedName>
</protein>